<dbReference type="FunFam" id="1.10.510.10:FF:000931">
    <property type="entry name" value="Ballchen, isoform B"/>
    <property type="match status" value="1"/>
</dbReference>
<feature type="compositionally biased region" description="Polar residues" evidence="5">
    <location>
        <begin position="574"/>
        <end position="589"/>
    </location>
</feature>
<feature type="domain" description="Protein kinase" evidence="6">
    <location>
        <begin position="49"/>
        <end position="341"/>
    </location>
</feature>
<dbReference type="PROSITE" id="PS00108">
    <property type="entry name" value="PROTEIN_KINASE_ST"/>
    <property type="match status" value="1"/>
</dbReference>
<dbReference type="AlphaFoldDB" id="A0A131YM89"/>
<protein>
    <recommendedName>
        <fullName evidence="1">non-specific serine/threonine protein kinase</fullName>
        <ecNumber evidence="1">2.7.11.1</ecNumber>
    </recommendedName>
</protein>
<keyword evidence="7" id="KW-0808">Transferase</keyword>
<accession>A0A131YM89</accession>
<dbReference type="PANTHER" id="PTHR11909">
    <property type="entry name" value="CASEIN KINASE-RELATED"/>
    <property type="match status" value="1"/>
</dbReference>
<proteinExistence type="predicted"/>
<dbReference type="GO" id="GO:0004674">
    <property type="term" value="F:protein serine/threonine kinase activity"/>
    <property type="evidence" value="ECO:0007669"/>
    <property type="project" value="UniProtKB-KW"/>
</dbReference>
<keyword evidence="7" id="KW-0723">Serine/threonine-protein kinase</keyword>
<dbReference type="InterPro" id="IPR008271">
    <property type="entry name" value="Ser/Thr_kinase_AS"/>
</dbReference>
<keyword evidence="7" id="KW-0418">Kinase</keyword>
<evidence type="ECO:0000259" key="6">
    <source>
        <dbReference type="PROSITE" id="PS50011"/>
    </source>
</evidence>
<evidence type="ECO:0000256" key="3">
    <source>
        <dbReference type="ARBA" id="ARBA00022840"/>
    </source>
</evidence>
<keyword evidence="2 4" id="KW-0547">Nucleotide-binding</keyword>
<dbReference type="EMBL" id="GEDV01008895">
    <property type="protein sequence ID" value="JAP79662.1"/>
    <property type="molecule type" value="Transcribed_RNA"/>
</dbReference>
<feature type="compositionally biased region" description="Low complexity" evidence="5">
    <location>
        <begin position="503"/>
        <end position="514"/>
    </location>
</feature>
<dbReference type="SUPFAM" id="SSF56112">
    <property type="entry name" value="Protein kinase-like (PK-like)"/>
    <property type="match status" value="1"/>
</dbReference>
<evidence type="ECO:0000256" key="1">
    <source>
        <dbReference type="ARBA" id="ARBA00012513"/>
    </source>
</evidence>
<name>A0A131YM89_RHIAP</name>
<dbReference type="InterPro" id="IPR011009">
    <property type="entry name" value="Kinase-like_dom_sf"/>
</dbReference>
<organism evidence="7">
    <name type="scientific">Rhipicephalus appendiculatus</name>
    <name type="common">Brown ear tick</name>
    <dbReference type="NCBI Taxonomy" id="34631"/>
    <lineage>
        <taxon>Eukaryota</taxon>
        <taxon>Metazoa</taxon>
        <taxon>Ecdysozoa</taxon>
        <taxon>Arthropoda</taxon>
        <taxon>Chelicerata</taxon>
        <taxon>Arachnida</taxon>
        <taxon>Acari</taxon>
        <taxon>Parasitiformes</taxon>
        <taxon>Ixodida</taxon>
        <taxon>Ixodoidea</taxon>
        <taxon>Ixodidae</taxon>
        <taxon>Rhipicephalinae</taxon>
        <taxon>Rhipicephalus</taxon>
        <taxon>Rhipicephalus</taxon>
    </lineage>
</organism>
<evidence type="ECO:0000256" key="4">
    <source>
        <dbReference type="PROSITE-ProRule" id="PRU10141"/>
    </source>
</evidence>
<dbReference type="SMART" id="SM00220">
    <property type="entry name" value="S_TKc"/>
    <property type="match status" value="1"/>
</dbReference>
<evidence type="ECO:0000256" key="5">
    <source>
        <dbReference type="SAM" id="MobiDB-lite"/>
    </source>
</evidence>
<feature type="compositionally biased region" description="Low complexity" evidence="5">
    <location>
        <begin position="434"/>
        <end position="445"/>
    </location>
</feature>
<dbReference type="EC" id="2.7.11.1" evidence="1"/>
<dbReference type="Gene3D" id="1.10.510.10">
    <property type="entry name" value="Transferase(Phosphotransferase) domain 1"/>
    <property type="match status" value="1"/>
</dbReference>
<feature type="compositionally biased region" description="Basic and acidic residues" evidence="5">
    <location>
        <begin position="446"/>
        <end position="455"/>
    </location>
</feature>
<evidence type="ECO:0000313" key="7">
    <source>
        <dbReference type="EMBL" id="JAP79662.1"/>
    </source>
</evidence>
<reference evidence="7" key="1">
    <citation type="journal article" date="2016" name="Ticks Tick Borne Dis.">
        <title>De novo assembly and annotation of the salivary gland transcriptome of Rhipicephalus appendiculatus male and female ticks during blood feeding.</title>
        <authorList>
            <person name="de Castro M.H."/>
            <person name="de Klerk D."/>
            <person name="Pienaar R."/>
            <person name="Latif A.A."/>
            <person name="Rees D.J."/>
            <person name="Mans B.J."/>
        </authorList>
    </citation>
    <scope>NUCLEOTIDE SEQUENCE</scope>
    <source>
        <tissue evidence="7">Salivary glands</tissue>
    </source>
</reference>
<dbReference type="PROSITE" id="PS00107">
    <property type="entry name" value="PROTEIN_KINASE_ATP"/>
    <property type="match status" value="1"/>
</dbReference>
<keyword evidence="3 4" id="KW-0067">ATP-binding</keyword>
<feature type="binding site" evidence="4">
    <location>
        <position position="83"/>
    </location>
    <ligand>
        <name>ATP</name>
        <dbReference type="ChEBI" id="CHEBI:30616"/>
    </ligand>
</feature>
<evidence type="ECO:0000256" key="2">
    <source>
        <dbReference type="ARBA" id="ARBA00022741"/>
    </source>
</evidence>
<dbReference type="InterPro" id="IPR000719">
    <property type="entry name" value="Prot_kinase_dom"/>
</dbReference>
<feature type="region of interest" description="Disordered" evidence="5">
    <location>
        <begin position="1"/>
        <end position="32"/>
    </location>
</feature>
<dbReference type="Pfam" id="PF00069">
    <property type="entry name" value="Pkinase"/>
    <property type="match status" value="1"/>
</dbReference>
<feature type="region of interest" description="Disordered" evidence="5">
    <location>
        <begin position="399"/>
        <end position="589"/>
    </location>
</feature>
<sequence length="589" mass="65794">MPKRAPSSTAEPPKKKAVKKAPRVAANGHRLPDPLPAGEVLTDLFRKQWRLGKAVGLGGFGEIYLASDEVSKPVDANAAYVIKIEPHSNGPLFTEINFYLRVGKAEQIDQWVKQRKLDYLGMPRFRGSGSHEHNGVKYRFMVMDRFGEDLQKILDRQGKTLPLKTAFSLGMRVIDVLEYVHSYEYIHADVKASNLLLGFGKGNENKVYLVDFGLACRYTQNGKHKEYKEDLRKAHDGTIEFTSRDAHIGAHSRRGDIEILGYNLLQWLCCRLPWEDNLKNPEYVSQQKSRLMEDIPLLMSKCFPHGDIPCGITEFLQYVASMKFEDTPDYKRLKRILEKGIQAAGFKPDGRLLFTPPRTPRRNSFSPKVCFCASPMELIMAKWQPKKPVLQEIILAEDSMDDGSGEDENVVEKPPPAKLARGRTTPVRRNNRRSPAASKSASDLSDLVKPEPERKPAKKKAVSALSARTSSKDSRKNGFCEDSNSMGLDNPTPAMLEVLQRKQALLAQQQEGLLPSNGRKRSSTSPPANYCPSPPWGDSSLSPAQTCDAAVQADDSNAPRPSRSDRAARKRQLRTTCSTACQTEVSDTV</sequence>
<dbReference type="PROSITE" id="PS50011">
    <property type="entry name" value="PROTEIN_KINASE_DOM"/>
    <property type="match status" value="1"/>
</dbReference>
<dbReference type="InterPro" id="IPR017441">
    <property type="entry name" value="Protein_kinase_ATP_BS"/>
</dbReference>
<dbReference type="InterPro" id="IPR050235">
    <property type="entry name" value="CK1_Ser-Thr_kinase"/>
</dbReference>
<dbReference type="CDD" id="cd14015">
    <property type="entry name" value="STKc_VRK"/>
    <property type="match status" value="1"/>
</dbReference>
<dbReference type="GO" id="GO:0005524">
    <property type="term" value="F:ATP binding"/>
    <property type="evidence" value="ECO:0007669"/>
    <property type="project" value="UniProtKB-UniRule"/>
</dbReference>
<feature type="compositionally biased region" description="Basic and acidic residues" evidence="5">
    <location>
        <begin position="470"/>
        <end position="479"/>
    </location>
</feature>
<feature type="compositionally biased region" description="Acidic residues" evidence="5">
    <location>
        <begin position="399"/>
        <end position="409"/>
    </location>
</feature>